<dbReference type="Pfam" id="PF02801">
    <property type="entry name" value="Ketoacyl-synt_C"/>
    <property type="match status" value="1"/>
</dbReference>
<feature type="domain" description="Ketosynthase family 3 (KS3)" evidence="5">
    <location>
        <begin position="1"/>
        <end position="392"/>
    </location>
</feature>
<dbReference type="InterPro" id="IPR020841">
    <property type="entry name" value="PKS_Beta-ketoAc_synthase_dom"/>
</dbReference>
<evidence type="ECO:0000259" key="5">
    <source>
        <dbReference type="PROSITE" id="PS52004"/>
    </source>
</evidence>
<dbReference type="NCBIfam" id="NF006618">
    <property type="entry name" value="PRK09185.1"/>
    <property type="match status" value="1"/>
</dbReference>
<dbReference type="STRING" id="29571.SAMN05878437_2596"/>
<protein>
    <submittedName>
        <fullName evidence="6">3-oxoacyl-[acyl-carrier-protein] synthase-1</fullName>
    </submittedName>
</protein>
<comment type="pathway">
    <text evidence="1">Lipid metabolism; fatty acid biosynthesis.</text>
</comment>
<dbReference type="InterPro" id="IPR016039">
    <property type="entry name" value="Thiolase-like"/>
</dbReference>
<dbReference type="SMART" id="SM00825">
    <property type="entry name" value="PKS_KS"/>
    <property type="match status" value="1"/>
</dbReference>
<name>A0A1M7I7F9_9GAMM</name>
<dbReference type="Gene3D" id="3.40.47.10">
    <property type="match status" value="2"/>
</dbReference>
<sequence length="394" mass="40393">MPNPVTPSSCRLHPPALVCPLGDELAGIGANLFAGRRGLTTSDAFTPGRPLPLGQVTTRLPDDADWPAEHRSRNNRLLAAALEHLAPTIEAFRQRCPQARIGVVLGTSTSGIGESEAAIATQQDTGELPADFRYQRHEIGASARFIAERLALEGPAYTLSTACTSSAKALTSARRLLANGTCDAVIAGGADSLCGLTVNGFSALEAISDTPCVPFSANRRGLNLGEAAALFLVTAEPGGIQLSGYAETSDAHHVSAPRPDGEGARQAMQGALAMAGVSPAEVDYLNLHGTATALNDSMEARGVAALPGGTGIPCSSTKALTGHTLGACGALEAAFCWMALEAGRLPPQVNDGATDPALPALALTAGGKARLRYALSNAFAFGGNNIALLLERTP</sequence>
<evidence type="ECO:0000313" key="7">
    <source>
        <dbReference type="Proteomes" id="UP000190911"/>
    </source>
</evidence>
<dbReference type="Proteomes" id="UP000190911">
    <property type="component" value="Chromosome I"/>
</dbReference>
<dbReference type="InterPro" id="IPR018201">
    <property type="entry name" value="Ketoacyl_synth_AS"/>
</dbReference>
<dbReference type="InterPro" id="IPR014030">
    <property type="entry name" value="Ketoacyl_synth_N"/>
</dbReference>
<dbReference type="InParanoid" id="A0A1M7I7F9"/>
<gene>
    <name evidence="6" type="ORF">SAMN05878437_2596</name>
</gene>
<dbReference type="PROSITE" id="PS52004">
    <property type="entry name" value="KS3_2"/>
    <property type="match status" value="1"/>
</dbReference>
<dbReference type="GO" id="GO:0006633">
    <property type="term" value="P:fatty acid biosynthetic process"/>
    <property type="evidence" value="ECO:0007669"/>
    <property type="project" value="UniProtKB-UniPathway"/>
</dbReference>
<dbReference type="InterPro" id="IPR014031">
    <property type="entry name" value="Ketoacyl_synth_C"/>
</dbReference>
<dbReference type="SUPFAM" id="SSF53901">
    <property type="entry name" value="Thiolase-like"/>
    <property type="match status" value="2"/>
</dbReference>
<dbReference type="InterPro" id="IPR000794">
    <property type="entry name" value="Beta-ketoacyl_synthase"/>
</dbReference>
<proteinExistence type="inferred from homology"/>
<dbReference type="CDD" id="cd00834">
    <property type="entry name" value="KAS_I_II"/>
    <property type="match status" value="1"/>
</dbReference>
<comment type="similarity">
    <text evidence="2 4">Belongs to the thiolase-like superfamily. Beta-ketoacyl-ACP synthases family.</text>
</comment>
<dbReference type="GO" id="GO:0005829">
    <property type="term" value="C:cytosol"/>
    <property type="evidence" value="ECO:0007669"/>
    <property type="project" value="TreeGrafter"/>
</dbReference>
<keyword evidence="3 4" id="KW-0808">Transferase</keyword>
<dbReference type="PROSITE" id="PS00606">
    <property type="entry name" value="KS3_1"/>
    <property type="match status" value="1"/>
</dbReference>
<dbReference type="GO" id="GO:0004315">
    <property type="term" value="F:3-oxoacyl-[acyl-carrier-protein] synthase activity"/>
    <property type="evidence" value="ECO:0007669"/>
    <property type="project" value="InterPro"/>
</dbReference>
<evidence type="ECO:0000256" key="3">
    <source>
        <dbReference type="ARBA" id="ARBA00022679"/>
    </source>
</evidence>
<dbReference type="PANTHER" id="PTHR11712:SF320">
    <property type="entry name" value="BETA-KETOACYL SYNTHASE"/>
    <property type="match status" value="1"/>
</dbReference>
<evidence type="ECO:0000256" key="1">
    <source>
        <dbReference type="ARBA" id="ARBA00005194"/>
    </source>
</evidence>
<evidence type="ECO:0000256" key="2">
    <source>
        <dbReference type="ARBA" id="ARBA00008467"/>
    </source>
</evidence>
<dbReference type="OrthoDB" id="9808669at2"/>
<evidence type="ECO:0000313" key="6">
    <source>
        <dbReference type="EMBL" id="SHM36549.1"/>
    </source>
</evidence>
<keyword evidence="7" id="KW-1185">Reference proteome</keyword>
<dbReference type="Pfam" id="PF00109">
    <property type="entry name" value="ketoacyl-synt"/>
    <property type="match status" value="1"/>
</dbReference>
<reference evidence="6 7" key="1">
    <citation type="submission" date="2016-11" db="EMBL/GenBank/DDBJ databases">
        <authorList>
            <person name="Jaros S."/>
            <person name="Januszkiewicz K."/>
            <person name="Wedrychowicz H."/>
        </authorList>
    </citation>
    <scope>NUCLEOTIDE SEQUENCE [LARGE SCALE GENOMIC DNA]</scope>
    <source>
        <strain evidence="6 7">ACAM 12</strain>
    </source>
</reference>
<dbReference type="UniPathway" id="UPA00094"/>
<dbReference type="PANTHER" id="PTHR11712">
    <property type="entry name" value="POLYKETIDE SYNTHASE-RELATED"/>
    <property type="match status" value="1"/>
</dbReference>
<organism evidence="6 7">
    <name type="scientific">Vreelandella subglaciescola</name>
    <dbReference type="NCBI Taxonomy" id="29571"/>
    <lineage>
        <taxon>Bacteria</taxon>
        <taxon>Pseudomonadati</taxon>
        <taxon>Pseudomonadota</taxon>
        <taxon>Gammaproteobacteria</taxon>
        <taxon>Oceanospirillales</taxon>
        <taxon>Halomonadaceae</taxon>
        <taxon>Vreelandella</taxon>
    </lineage>
</organism>
<evidence type="ECO:0000256" key="4">
    <source>
        <dbReference type="RuleBase" id="RU003694"/>
    </source>
</evidence>
<dbReference type="AlphaFoldDB" id="A0A1M7I7F9"/>
<dbReference type="RefSeq" id="WP_079554243.1">
    <property type="nucleotide sequence ID" value="NZ_LT670847.1"/>
</dbReference>
<dbReference type="EMBL" id="LT670847">
    <property type="protein sequence ID" value="SHM36549.1"/>
    <property type="molecule type" value="Genomic_DNA"/>
</dbReference>
<accession>A0A1M7I7F9</accession>